<keyword evidence="2" id="KW-1185">Reference proteome</keyword>
<organism evidence="1 2">
    <name type="scientific">Alteromonas gilva</name>
    <dbReference type="NCBI Taxonomy" id="2987522"/>
    <lineage>
        <taxon>Bacteria</taxon>
        <taxon>Pseudomonadati</taxon>
        <taxon>Pseudomonadota</taxon>
        <taxon>Gammaproteobacteria</taxon>
        <taxon>Alteromonadales</taxon>
        <taxon>Alteromonadaceae</taxon>
        <taxon>Alteromonas/Salinimonas group</taxon>
        <taxon>Alteromonas</taxon>
    </lineage>
</organism>
<protein>
    <submittedName>
        <fullName evidence="1">Uncharacterized protein</fullName>
    </submittedName>
</protein>
<dbReference type="InterPro" id="IPR056239">
    <property type="entry name" value="Phage_YunG-like"/>
</dbReference>
<gene>
    <name evidence="1" type="ORF">OIK42_19350</name>
</gene>
<dbReference type="Pfam" id="PF24591">
    <property type="entry name" value="Phage_YunG-like"/>
    <property type="match status" value="1"/>
</dbReference>
<name>A0ABT5L787_9ALTE</name>
<evidence type="ECO:0000313" key="1">
    <source>
        <dbReference type="EMBL" id="MDC8832915.1"/>
    </source>
</evidence>
<reference evidence="1 2" key="1">
    <citation type="submission" date="2022-10" db="EMBL/GenBank/DDBJ databases">
        <title>Alteromonas sp. chi3 Genome sequencing.</title>
        <authorList>
            <person name="Park S."/>
        </authorList>
    </citation>
    <scope>NUCLEOTIDE SEQUENCE [LARGE SCALE GENOMIC DNA]</scope>
    <source>
        <strain evidence="2">chi3</strain>
    </source>
</reference>
<dbReference type="Proteomes" id="UP001218788">
    <property type="component" value="Unassembled WGS sequence"/>
</dbReference>
<accession>A0ABT5L787</accession>
<evidence type="ECO:0000313" key="2">
    <source>
        <dbReference type="Proteomes" id="UP001218788"/>
    </source>
</evidence>
<sequence length="108" mass="11948">MPTVEQVIKALKGNEPYVESIFLRGGCYQFHLFLRTIFPAALPLISSADDHVISLIDGIGYDVTGVVETDDYREMTASDVAIASDWSFSKTQALSLGECRFCEEPILI</sequence>
<comment type="caution">
    <text evidence="1">The sequence shown here is derived from an EMBL/GenBank/DDBJ whole genome shotgun (WGS) entry which is preliminary data.</text>
</comment>
<dbReference type="EMBL" id="JAQQXP010000004">
    <property type="protein sequence ID" value="MDC8832915.1"/>
    <property type="molecule type" value="Genomic_DNA"/>
</dbReference>
<proteinExistence type="predicted"/>
<dbReference type="RefSeq" id="WP_273642814.1">
    <property type="nucleotide sequence ID" value="NZ_JAQQXP010000004.1"/>
</dbReference>